<organism evidence="10 11">
    <name type="scientific">Paenibacillus septentrionalis</name>
    <dbReference type="NCBI Taxonomy" id="429342"/>
    <lineage>
        <taxon>Bacteria</taxon>
        <taxon>Bacillati</taxon>
        <taxon>Bacillota</taxon>
        <taxon>Bacilli</taxon>
        <taxon>Bacillales</taxon>
        <taxon>Paenibacillaceae</taxon>
        <taxon>Paenibacillus</taxon>
    </lineage>
</organism>
<dbReference type="InterPro" id="IPR050763">
    <property type="entry name" value="ABC_transporter_ATP-binding"/>
</dbReference>
<dbReference type="EMBL" id="JBHSTE010000001">
    <property type="protein sequence ID" value="MFC6331938.1"/>
    <property type="molecule type" value="Genomic_DNA"/>
</dbReference>
<dbReference type="PROSITE" id="PS50893">
    <property type="entry name" value="ABC_TRANSPORTER_2"/>
    <property type="match status" value="1"/>
</dbReference>
<dbReference type="PANTHER" id="PTHR42711">
    <property type="entry name" value="ABC TRANSPORTER ATP-BINDING PROTEIN"/>
    <property type="match status" value="1"/>
</dbReference>
<keyword evidence="2" id="KW-0813">Transport</keyword>
<evidence type="ECO:0000313" key="11">
    <source>
        <dbReference type="Proteomes" id="UP001596233"/>
    </source>
</evidence>
<dbReference type="SMART" id="SM00382">
    <property type="entry name" value="AAA"/>
    <property type="match status" value="1"/>
</dbReference>
<proteinExistence type="inferred from homology"/>
<evidence type="ECO:0000256" key="1">
    <source>
        <dbReference type="ARBA" id="ARBA00004413"/>
    </source>
</evidence>
<keyword evidence="3" id="KW-1003">Cell membrane</keyword>
<comment type="subcellular location">
    <subcellularLocation>
        <location evidence="1">Cell membrane</location>
        <topology evidence="1">Peripheral membrane protein</topology>
        <orientation evidence="1">Cytoplasmic side</orientation>
    </subcellularLocation>
</comment>
<dbReference type="NCBIfam" id="TIGR01188">
    <property type="entry name" value="drrA"/>
    <property type="match status" value="1"/>
</dbReference>
<dbReference type="InterPro" id="IPR003439">
    <property type="entry name" value="ABC_transporter-like_ATP-bd"/>
</dbReference>
<dbReference type="InterPro" id="IPR017871">
    <property type="entry name" value="ABC_transporter-like_CS"/>
</dbReference>
<dbReference type="GO" id="GO:0005524">
    <property type="term" value="F:ATP binding"/>
    <property type="evidence" value="ECO:0007669"/>
    <property type="project" value="UniProtKB-KW"/>
</dbReference>
<reference evidence="11" key="1">
    <citation type="journal article" date="2019" name="Int. J. Syst. Evol. Microbiol.">
        <title>The Global Catalogue of Microorganisms (GCM) 10K type strain sequencing project: providing services to taxonomists for standard genome sequencing and annotation.</title>
        <authorList>
            <consortium name="The Broad Institute Genomics Platform"/>
            <consortium name="The Broad Institute Genome Sequencing Center for Infectious Disease"/>
            <person name="Wu L."/>
            <person name="Ma J."/>
        </authorList>
    </citation>
    <scope>NUCLEOTIDE SEQUENCE [LARGE SCALE GENOMIC DNA]</scope>
    <source>
        <strain evidence="11">PCU 280</strain>
    </source>
</reference>
<evidence type="ECO:0000256" key="4">
    <source>
        <dbReference type="ARBA" id="ARBA00022741"/>
    </source>
</evidence>
<evidence type="ECO:0000259" key="9">
    <source>
        <dbReference type="PROSITE" id="PS50893"/>
    </source>
</evidence>
<keyword evidence="7" id="KW-0472">Membrane</keyword>
<dbReference type="RefSeq" id="WP_379231682.1">
    <property type="nucleotide sequence ID" value="NZ_JBHSTE010000001.1"/>
</dbReference>
<dbReference type="InterPro" id="IPR003593">
    <property type="entry name" value="AAA+_ATPase"/>
</dbReference>
<keyword evidence="5 10" id="KW-0067">ATP-binding</keyword>
<evidence type="ECO:0000256" key="2">
    <source>
        <dbReference type="ARBA" id="ARBA00022448"/>
    </source>
</evidence>
<protein>
    <submittedName>
        <fullName evidence="10">ATP-binding cassette domain-containing protein</fullName>
    </submittedName>
</protein>
<evidence type="ECO:0000256" key="8">
    <source>
        <dbReference type="ARBA" id="ARBA00049985"/>
    </source>
</evidence>
<dbReference type="Pfam" id="PF00005">
    <property type="entry name" value="ABC_tran"/>
    <property type="match status" value="1"/>
</dbReference>
<evidence type="ECO:0000256" key="7">
    <source>
        <dbReference type="ARBA" id="ARBA00023136"/>
    </source>
</evidence>
<evidence type="ECO:0000256" key="3">
    <source>
        <dbReference type="ARBA" id="ARBA00022475"/>
    </source>
</evidence>
<accession>A0ABW1V1V3</accession>
<dbReference type="SUPFAM" id="SSF52540">
    <property type="entry name" value="P-loop containing nucleoside triphosphate hydrolases"/>
    <property type="match status" value="1"/>
</dbReference>
<evidence type="ECO:0000313" key="10">
    <source>
        <dbReference type="EMBL" id="MFC6331938.1"/>
    </source>
</evidence>
<dbReference type="InterPro" id="IPR027417">
    <property type="entry name" value="P-loop_NTPase"/>
</dbReference>
<feature type="domain" description="ABC transporter" evidence="9">
    <location>
        <begin position="5"/>
        <end position="235"/>
    </location>
</feature>
<evidence type="ECO:0000256" key="5">
    <source>
        <dbReference type="ARBA" id="ARBA00022840"/>
    </source>
</evidence>
<dbReference type="PANTHER" id="PTHR42711:SF19">
    <property type="entry name" value="DOXORUBICIN RESISTANCE ATP-BINDING PROTEIN DRRA"/>
    <property type="match status" value="1"/>
</dbReference>
<dbReference type="PROSITE" id="PS00211">
    <property type="entry name" value="ABC_TRANSPORTER_1"/>
    <property type="match status" value="1"/>
</dbReference>
<keyword evidence="6" id="KW-1278">Translocase</keyword>
<comment type="caution">
    <text evidence="10">The sequence shown here is derived from an EMBL/GenBank/DDBJ whole genome shotgun (WGS) entry which is preliminary data.</text>
</comment>
<keyword evidence="4" id="KW-0547">Nucleotide-binding</keyword>
<dbReference type="Proteomes" id="UP001596233">
    <property type="component" value="Unassembled WGS sequence"/>
</dbReference>
<keyword evidence="11" id="KW-1185">Reference proteome</keyword>
<dbReference type="Gene3D" id="3.40.50.300">
    <property type="entry name" value="P-loop containing nucleotide triphosphate hydrolases"/>
    <property type="match status" value="1"/>
</dbReference>
<sequence length="316" mass="34188">MAYAIEAHGLHKSFQTHEAVCGVDLAIRQGELFALLGPNGAGKTTTIHMLTTLLLPDRGSAHICGYDVVHDAAAVRRHISVTGQFAALDESLTGMQNLMLFAELHGYNRKEARMLAEKLLESFNLVNAGGKTVGNYSGGMRRRLDLAAGVLSQPKVMFLDEPTTGLDPQSRRELWDVVRRLVNNGTTVLLTTQYLEEADQLADRIGFIAAGKIIAVGTPEQLKESIGGKMLTIRLKEGSDPADICRLIESEYGLEAHMDDNGSIVKLVAGEAILAHKVIGTLLDQSAMIEDFTLSEPILDDVYFALTANNGKESGS</sequence>
<gene>
    <name evidence="10" type="ORF">ACFP56_04825</name>
</gene>
<name>A0ABW1V1V3_9BACL</name>
<evidence type="ECO:0000256" key="6">
    <source>
        <dbReference type="ARBA" id="ARBA00022967"/>
    </source>
</evidence>
<comment type="similarity">
    <text evidence="8">Belongs to the ABC transporter superfamily. Drug exporter-1 (DrugE1) (TC 3.A.1.105) family.</text>
</comment>
<dbReference type="InterPro" id="IPR005894">
    <property type="entry name" value="DrrA"/>
</dbReference>